<dbReference type="OrthoDB" id="4177994at2759"/>
<proteinExistence type="predicted"/>
<protein>
    <submittedName>
        <fullName evidence="3">Killer kp4</fullName>
    </submittedName>
</protein>
<dbReference type="Pfam" id="PF09044">
    <property type="entry name" value="Kp4"/>
    <property type="match status" value="1"/>
</dbReference>
<dbReference type="eggNOG" id="ENOG502SVWA">
    <property type="taxonomic scope" value="Eukaryota"/>
</dbReference>
<dbReference type="VEuPathDB" id="FungiDB:F503_04649"/>
<dbReference type="EMBL" id="KE148162">
    <property type="protein sequence ID" value="EPE04134.1"/>
    <property type="molecule type" value="Genomic_DNA"/>
</dbReference>
<dbReference type="GO" id="GO:0005576">
    <property type="term" value="C:extracellular region"/>
    <property type="evidence" value="ECO:0007669"/>
    <property type="project" value="InterPro"/>
</dbReference>
<feature type="signal peptide" evidence="1">
    <location>
        <begin position="1"/>
        <end position="18"/>
    </location>
</feature>
<feature type="domain" description="Killer toxin Kp4" evidence="2">
    <location>
        <begin position="7"/>
        <end position="115"/>
    </location>
</feature>
<evidence type="ECO:0000259" key="2">
    <source>
        <dbReference type="Pfam" id="PF09044"/>
    </source>
</evidence>
<evidence type="ECO:0000313" key="3">
    <source>
        <dbReference type="EMBL" id="EPE04134.1"/>
    </source>
</evidence>
<dbReference type="OMA" id="DHGCKKC"/>
<dbReference type="AlphaFoldDB" id="S3BS58"/>
<dbReference type="Gene3D" id="3.30.430.10">
    <property type="entry name" value="Killer Toxin P4, subunit A"/>
    <property type="match status" value="1"/>
</dbReference>
<evidence type="ECO:0000313" key="4">
    <source>
        <dbReference type="Proteomes" id="UP000016923"/>
    </source>
</evidence>
<name>S3BS58_OPHP1</name>
<gene>
    <name evidence="3" type="ORF">F503_04649</name>
</gene>
<organism evidence="3 4">
    <name type="scientific">Ophiostoma piceae (strain UAMH 11346)</name>
    <name type="common">Sap stain fungus</name>
    <dbReference type="NCBI Taxonomy" id="1262450"/>
    <lineage>
        <taxon>Eukaryota</taxon>
        <taxon>Fungi</taxon>
        <taxon>Dikarya</taxon>
        <taxon>Ascomycota</taxon>
        <taxon>Pezizomycotina</taxon>
        <taxon>Sordariomycetes</taxon>
        <taxon>Sordariomycetidae</taxon>
        <taxon>Ophiostomatales</taxon>
        <taxon>Ophiostomataceae</taxon>
        <taxon>Ophiostoma</taxon>
    </lineage>
</organism>
<feature type="chain" id="PRO_5004506662" evidence="1">
    <location>
        <begin position="19"/>
        <end position="124"/>
    </location>
</feature>
<reference evidence="3 4" key="1">
    <citation type="journal article" date="2013" name="BMC Genomics">
        <title>The genome and transcriptome of the pine saprophyte Ophiostoma piceae, and a comparison with the bark beetle-associated pine pathogen Grosmannia clavigera.</title>
        <authorList>
            <person name="Haridas S."/>
            <person name="Wang Y."/>
            <person name="Lim L."/>
            <person name="Massoumi Alamouti S."/>
            <person name="Jackman S."/>
            <person name="Docking R."/>
            <person name="Robertson G."/>
            <person name="Birol I."/>
            <person name="Bohlmann J."/>
            <person name="Breuil C."/>
        </authorList>
    </citation>
    <scope>NUCLEOTIDE SEQUENCE [LARGE SCALE GENOMIC DNA]</scope>
    <source>
        <strain evidence="3 4">UAMH 11346</strain>
    </source>
</reference>
<dbReference type="SUPFAM" id="SSF55221">
    <property type="entry name" value="Yeast killer toxins"/>
    <property type="match status" value="1"/>
</dbReference>
<dbReference type="HOGENOM" id="CLU_123452_0_0_1"/>
<evidence type="ECO:0000256" key="1">
    <source>
        <dbReference type="SAM" id="SignalP"/>
    </source>
</evidence>
<dbReference type="Proteomes" id="UP000016923">
    <property type="component" value="Unassembled WGS sequence"/>
</dbReference>
<dbReference type="InterPro" id="IPR015131">
    <property type="entry name" value="Killer_tox_Kp4"/>
</dbReference>
<dbReference type="InterPro" id="IPR011329">
    <property type="entry name" value="Killer_tox_Kp4/SMK"/>
</dbReference>
<sequence>MHFATIAAVSALTGQTFALGINCRGSGLCGRAGGDLVGVKAIVDGIQPRDRNYGSGQHIACAGNLCAFFQNSASGTADRVSGLLQQLYDHSCEVCGSVPTNGNNVNAGELTVNYVANPGCEGAC</sequence>
<keyword evidence="1" id="KW-0732">Signal</keyword>
<accession>S3BS58</accession>
<keyword evidence="4" id="KW-1185">Reference proteome</keyword>